<dbReference type="EC" id="2.7.13.3" evidence="3"/>
<evidence type="ECO:0000256" key="5">
    <source>
        <dbReference type="ARBA" id="ARBA00022553"/>
    </source>
</evidence>
<keyword evidence="6" id="KW-0808">Transferase</keyword>
<keyword evidence="7" id="KW-0547">Nucleotide-binding</keyword>
<dbReference type="OrthoDB" id="9813151at2"/>
<evidence type="ECO:0000256" key="7">
    <source>
        <dbReference type="ARBA" id="ARBA00022741"/>
    </source>
</evidence>
<evidence type="ECO:0000256" key="10">
    <source>
        <dbReference type="ARBA" id="ARBA00023012"/>
    </source>
</evidence>
<comment type="subcellular location">
    <subcellularLocation>
        <location evidence="2">Cell membrane</location>
    </subcellularLocation>
</comment>
<keyword evidence="14" id="KW-1185">Reference proteome</keyword>
<keyword evidence="11" id="KW-0472">Membrane</keyword>
<dbReference type="GO" id="GO:0004721">
    <property type="term" value="F:phosphoprotein phosphatase activity"/>
    <property type="evidence" value="ECO:0007669"/>
    <property type="project" value="TreeGrafter"/>
</dbReference>
<dbReference type="Gene3D" id="3.30.450.20">
    <property type="entry name" value="PAS domain"/>
    <property type="match status" value="1"/>
</dbReference>
<dbReference type="RefSeq" id="WP_136461420.1">
    <property type="nucleotide sequence ID" value="NZ_SRKY01000001.1"/>
</dbReference>
<evidence type="ECO:0000256" key="9">
    <source>
        <dbReference type="ARBA" id="ARBA00022840"/>
    </source>
</evidence>
<dbReference type="SMART" id="SM00387">
    <property type="entry name" value="HATPase_c"/>
    <property type="match status" value="1"/>
</dbReference>
<sequence>MEAAGFIEAMPIPCLLIDRTERIYAANAEALTLLGQGLIGRNYIAMLRQPGLLDAIEVCLKDRRPRKTNYLSNDGVQDTNFRVSCRFIDGAGERQAGAVLVAFEDITHLEQAGQMRRDFVANVSHELRTPLTALMGFIETLRGPAREDAKARDRFLDIMEGEASRMNRLVGDLLSLSRVEGEERVRPTEEVYLKDVLTSTLHSLRPVADEAGVTLEPNFGEVPIKVTADLDQLIQVFTNLVENAIKYGGSGGRVTLQISYVQRDPALRGPSARVKVIDYGPGIDPVHLPRLTERFYRADSHRSRELGGTGLGLAIVKHIINRHRGRLRVESELGTGSVFTVILPCHEP</sequence>
<dbReference type="PANTHER" id="PTHR45453">
    <property type="entry name" value="PHOSPHATE REGULON SENSOR PROTEIN PHOR"/>
    <property type="match status" value="1"/>
</dbReference>
<reference evidence="13 14" key="1">
    <citation type="submission" date="2019-04" db="EMBL/GenBank/DDBJ databases">
        <title>Shimia ponticola sp. nov., isolated from seawater.</title>
        <authorList>
            <person name="Kim Y.-O."/>
            <person name="Yoon J.-H."/>
        </authorList>
    </citation>
    <scope>NUCLEOTIDE SEQUENCE [LARGE SCALE GENOMIC DNA]</scope>
    <source>
        <strain evidence="13 14">MYP11</strain>
    </source>
</reference>
<evidence type="ECO:0000313" key="14">
    <source>
        <dbReference type="Proteomes" id="UP000306602"/>
    </source>
</evidence>
<evidence type="ECO:0000313" key="13">
    <source>
        <dbReference type="EMBL" id="THH38527.1"/>
    </source>
</evidence>
<dbReference type="GO" id="GO:0000155">
    <property type="term" value="F:phosphorelay sensor kinase activity"/>
    <property type="evidence" value="ECO:0007669"/>
    <property type="project" value="InterPro"/>
</dbReference>
<evidence type="ECO:0000259" key="12">
    <source>
        <dbReference type="PROSITE" id="PS50109"/>
    </source>
</evidence>
<dbReference type="PANTHER" id="PTHR45453:SF1">
    <property type="entry name" value="PHOSPHATE REGULON SENSOR PROTEIN PHOR"/>
    <property type="match status" value="1"/>
</dbReference>
<evidence type="ECO:0000256" key="3">
    <source>
        <dbReference type="ARBA" id="ARBA00012438"/>
    </source>
</evidence>
<dbReference type="AlphaFoldDB" id="A0A4S4NII0"/>
<dbReference type="Pfam" id="PF02518">
    <property type="entry name" value="HATPase_c"/>
    <property type="match status" value="1"/>
</dbReference>
<dbReference type="InterPro" id="IPR003594">
    <property type="entry name" value="HATPase_dom"/>
</dbReference>
<keyword evidence="4" id="KW-1003">Cell membrane</keyword>
<dbReference type="InterPro" id="IPR036890">
    <property type="entry name" value="HATPase_C_sf"/>
</dbReference>
<evidence type="ECO:0000256" key="2">
    <source>
        <dbReference type="ARBA" id="ARBA00004236"/>
    </source>
</evidence>
<dbReference type="GO" id="GO:0016036">
    <property type="term" value="P:cellular response to phosphate starvation"/>
    <property type="evidence" value="ECO:0007669"/>
    <property type="project" value="TreeGrafter"/>
</dbReference>
<keyword evidence="8 13" id="KW-0418">Kinase</keyword>
<dbReference type="FunFam" id="1.10.287.130:FF:000008">
    <property type="entry name" value="Two-component sensor histidine kinase"/>
    <property type="match status" value="1"/>
</dbReference>
<dbReference type="Gene3D" id="1.10.287.130">
    <property type="match status" value="1"/>
</dbReference>
<dbReference type="EMBL" id="SRKY01000001">
    <property type="protein sequence ID" value="THH38527.1"/>
    <property type="molecule type" value="Genomic_DNA"/>
</dbReference>
<dbReference type="SMART" id="SM00388">
    <property type="entry name" value="HisKA"/>
    <property type="match status" value="1"/>
</dbReference>
<dbReference type="InterPro" id="IPR050351">
    <property type="entry name" value="BphY/WalK/GraS-like"/>
</dbReference>
<name>A0A4S4NII0_9RHOB</name>
<protein>
    <recommendedName>
        <fullName evidence="3">histidine kinase</fullName>
        <ecNumber evidence="3">2.7.13.3</ecNumber>
    </recommendedName>
</protein>
<dbReference type="Gene3D" id="3.30.565.10">
    <property type="entry name" value="Histidine kinase-like ATPase, C-terminal domain"/>
    <property type="match status" value="1"/>
</dbReference>
<dbReference type="GO" id="GO:0005886">
    <property type="term" value="C:plasma membrane"/>
    <property type="evidence" value="ECO:0007669"/>
    <property type="project" value="UniProtKB-SubCell"/>
</dbReference>
<dbReference type="FunFam" id="3.30.565.10:FF:000006">
    <property type="entry name" value="Sensor histidine kinase WalK"/>
    <property type="match status" value="1"/>
</dbReference>
<evidence type="ECO:0000256" key="8">
    <source>
        <dbReference type="ARBA" id="ARBA00022777"/>
    </source>
</evidence>
<accession>A0A4S4NII0</accession>
<dbReference type="CDD" id="cd00082">
    <property type="entry name" value="HisKA"/>
    <property type="match status" value="1"/>
</dbReference>
<keyword evidence="9" id="KW-0067">ATP-binding</keyword>
<evidence type="ECO:0000256" key="1">
    <source>
        <dbReference type="ARBA" id="ARBA00000085"/>
    </source>
</evidence>
<comment type="catalytic activity">
    <reaction evidence="1">
        <text>ATP + protein L-histidine = ADP + protein N-phospho-L-histidine.</text>
        <dbReference type="EC" id="2.7.13.3"/>
    </reaction>
</comment>
<keyword evidence="5" id="KW-0597">Phosphoprotein</keyword>
<dbReference type="InterPro" id="IPR003661">
    <property type="entry name" value="HisK_dim/P_dom"/>
</dbReference>
<proteinExistence type="predicted"/>
<dbReference type="SUPFAM" id="SSF55874">
    <property type="entry name" value="ATPase domain of HSP90 chaperone/DNA topoisomerase II/histidine kinase"/>
    <property type="match status" value="1"/>
</dbReference>
<comment type="caution">
    <text evidence="13">The sequence shown here is derived from an EMBL/GenBank/DDBJ whole genome shotgun (WGS) entry which is preliminary data.</text>
</comment>
<dbReference type="GO" id="GO:0005524">
    <property type="term" value="F:ATP binding"/>
    <property type="evidence" value="ECO:0007669"/>
    <property type="project" value="UniProtKB-KW"/>
</dbReference>
<evidence type="ECO:0000256" key="11">
    <source>
        <dbReference type="ARBA" id="ARBA00023136"/>
    </source>
</evidence>
<dbReference type="PROSITE" id="PS50109">
    <property type="entry name" value="HIS_KIN"/>
    <property type="match status" value="1"/>
</dbReference>
<feature type="domain" description="Histidine kinase" evidence="12">
    <location>
        <begin position="122"/>
        <end position="347"/>
    </location>
</feature>
<dbReference type="Proteomes" id="UP000306602">
    <property type="component" value="Unassembled WGS sequence"/>
</dbReference>
<dbReference type="InterPro" id="IPR005467">
    <property type="entry name" value="His_kinase_dom"/>
</dbReference>
<dbReference type="InterPro" id="IPR004358">
    <property type="entry name" value="Sig_transdc_His_kin-like_C"/>
</dbReference>
<dbReference type="InterPro" id="IPR036097">
    <property type="entry name" value="HisK_dim/P_sf"/>
</dbReference>
<keyword evidence="10" id="KW-0902">Two-component regulatory system</keyword>
<dbReference type="SUPFAM" id="SSF47384">
    <property type="entry name" value="Homodimeric domain of signal transducing histidine kinase"/>
    <property type="match status" value="1"/>
</dbReference>
<dbReference type="Pfam" id="PF00512">
    <property type="entry name" value="HisKA"/>
    <property type="match status" value="1"/>
</dbReference>
<evidence type="ECO:0000256" key="6">
    <source>
        <dbReference type="ARBA" id="ARBA00022679"/>
    </source>
</evidence>
<gene>
    <name evidence="13" type="ORF">E4Z66_02865</name>
</gene>
<dbReference type="PRINTS" id="PR00344">
    <property type="entry name" value="BCTRLSENSOR"/>
</dbReference>
<organism evidence="13 14">
    <name type="scientific">Aliishimia ponticola</name>
    <dbReference type="NCBI Taxonomy" id="2499833"/>
    <lineage>
        <taxon>Bacteria</taxon>
        <taxon>Pseudomonadati</taxon>
        <taxon>Pseudomonadota</taxon>
        <taxon>Alphaproteobacteria</taxon>
        <taxon>Rhodobacterales</taxon>
        <taxon>Paracoccaceae</taxon>
        <taxon>Aliishimia</taxon>
    </lineage>
</organism>
<evidence type="ECO:0000256" key="4">
    <source>
        <dbReference type="ARBA" id="ARBA00022475"/>
    </source>
</evidence>